<accession>A0A5E4QT64</accession>
<keyword evidence="1" id="KW-0694">RNA-binding</keyword>
<protein>
    <recommendedName>
        <fullName evidence="2">Mitochondrial transcription rescue factor 1 C-terminal domain-containing protein</fullName>
    </recommendedName>
</protein>
<dbReference type="PROSITE" id="PS50889">
    <property type="entry name" value="S4"/>
    <property type="match status" value="1"/>
</dbReference>
<keyword evidence="4" id="KW-1185">Reference proteome</keyword>
<dbReference type="Pfam" id="PF25818">
    <property type="entry name" value="MTRES1_C"/>
    <property type="match status" value="1"/>
</dbReference>
<evidence type="ECO:0000313" key="3">
    <source>
        <dbReference type="EMBL" id="VVD00381.1"/>
    </source>
</evidence>
<dbReference type="GO" id="GO:0003723">
    <property type="term" value="F:RNA binding"/>
    <property type="evidence" value="ECO:0007669"/>
    <property type="project" value="UniProtKB-KW"/>
</dbReference>
<dbReference type="GO" id="GO:0005739">
    <property type="term" value="C:mitochondrion"/>
    <property type="evidence" value="ECO:0007669"/>
    <property type="project" value="TreeGrafter"/>
</dbReference>
<dbReference type="Proteomes" id="UP000324832">
    <property type="component" value="Unassembled WGS sequence"/>
</dbReference>
<reference evidence="3 4" key="1">
    <citation type="submission" date="2017-07" db="EMBL/GenBank/DDBJ databases">
        <authorList>
            <person name="Talla V."/>
            <person name="Backstrom N."/>
        </authorList>
    </citation>
    <scope>NUCLEOTIDE SEQUENCE [LARGE SCALE GENOMIC DNA]</scope>
</reference>
<name>A0A5E4QT64_9NEOP</name>
<dbReference type="PANTHER" id="PTHR13633">
    <property type="entry name" value="MITOCHONDRIAL TRANSCRIPTION RESCUE FACTOR 1"/>
    <property type="match status" value="1"/>
</dbReference>
<dbReference type="EMBL" id="FZQP02004667">
    <property type="protein sequence ID" value="VVD00381.1"/>
    <property type="molecule type" value="Genomic_DNA"/>
</dbReference>
<proteinExistence type="predicted"/>
<organism evidence="3 4">
    <name type="scientific">Leptidea sinapis</name>
    <dbReference type="NCBI Taxonomy" id="189913"/>
    <lineage>
        <taxon>Eukaryota</taxon>
        <taxon>Metazoa</taxon>
        <taxon>Ecdysozoa</taxon>
        <taxon>Arthropoda</taxon>
        <taxon>Hexapoda</taxon>
        <taxon>Insecta</taxon>
        <taxon>Pterygota</taxon>
        <taxon>Neoptera</taxon>
        <taxon>Endopterygota</taxon>
        <taxon>Lepidoptera</taxon>
        <taxon>Glossata</taxon>
        <taxon>Ditrysia</taxon>
        <taxon>Papilionoidea</taxon>
        <taxon>Pieridae</taxon>
        <taxon>Dismorphiinae</taxon>
        <taxon>Leptidea</taxon>
    </lineage>
</organism>
<evidence type="ECO:0000259" key="2">
    <source>
        <dbReference type="Pfam" id="PF25818"/>
    </source>
</evidence>
<feature type="domain" description="Mitochondrial transcription rescue factor 1 C-terminal" evidence="2">
    <location>
        <begin position="88"/>
        <end position="180"/>
    </location>
</feature>
<dbReference type="PANTHER" id="PTHR13633:SF3">
    <property type="entry name" value="MITOCHONDRIAL TRANSCRIPTION RESCUE FACTOR 1"/>
    <property type="match status" value="1"/>
</dbReference>
<dbReference type="SUPFAM" id="SSF55174">
    <property type="entry name" value="Alpha-L RNA-binding motif"/>
    <property type="match status" value="1"/>
</dbReference>
<dbReference type="AlphaFoldDB" id="A0A5E4QT64"/>
<sequence>MNALWRRSVISARRIIFNNYCNKQSILFNNFCSLQTLKPNNITVNNVTYSIIRQKSKKQRDIDSDDEEEFDEGDKSLSKDSKVIKLNTTSLRADGILKLGLGVSRNKIEQFFYESKIRLNGKKLLKKSTSIRIDDEVDLIKGFSPKNPDHILISRIEVLNIAAKEESISVTVRRFKNLLIENYEQDPYKKSSTDDEE</sequence>
<dbReference type="InterPro" id="IPR057896">
    <property type="entry name" value="MTRES1_C"/>
</dbReference>
<evidence type="ECO:0000313" key="4">
    <source>
        <dbReference type="Proteomes" id="UP000324832"/>
    </source>
</evidence>
<evidence type="ECO:0000256" key="1">
    <source>
        <dbReference type="PROSITE-ProRule" id="PRU00182"/>
    </source>
</evidence>
<gene>
    <name evidence="3" type="ORF">LSINAPIS_LOCUS11028</name>
</gene>
<dbReference type="GO" id="GO:1903108">
    <property type="term" value="P:regulation of mitochondrial transcription"/>
    <property type="evidence" value="ECO:0007669"/>
    <property type="project" value="TreeGrafter"/>
</dbReference>